<gene>
    <name evidence="1" type="ORF">EDD36DRAFT_64284</name>
</gene>
<accession>A0AAN6IAF2</accession>
<protein>
    <submittedName>
        <fullName evidence="1">Uncharacterized protein</fullName>
    </submittedName>
</protein>
<comment type="caution">
    <text evidence="1">The sequence shown here is derived from an EMBL/GenBank/DDBJ whole genome shotgun (WGS) entry which is preliminary data.</text>
</comment>
<dbReference type="Proteomes" id="UP001203852">
    <property type="component" value="Unassembled WGS sequence"/>
</dbReference>
<dbReference type="EMBL" id="MU404359">
    <property type="protein sequence ID" value="KAI1610116.1"/>
    <property type="molecule type" value="Genomic_DNA"/>
</dbReference>
<proteinExistence type="predicted"/>
<evidence type="ECO:0000313" key="1">
    <source>
        <dbReference type="EMBL" id="KAI1610116.1"/>
    </source>
</evidence>
<dbReference type="AlphaFoldDB" id="A0AAN6IAF2"/>
<reference evidence="1" key="1">
    <citation type="journal article" date="2022" name="bioRxiv">
        <title>Deciphering the potential niche of two novel black yeast fungi from a biological soil crust based on their genomes, phenotypes, and melanin regulation.</title>
        <authorList>
            <consortium name="DOE Joint Genome Institute"/>
            <person name="Carr E.C."/>
            <person name="Barton Q."/>
            <person name="Grambo S."/>
            <person name="Sullivan M."/>
            <person name="Renfro C.M."/>
            <person name="Kuo A."/>
            <person name="Pangilinan J."/>
            <person name="Lipzen A."/>
            <person name="Keymanesh K."/>
            <person name="Savage E."/>
            <person name="Barry K."/>
            <person name="Grigoriev I.V."/>
            <person name="Riekhof W.R."/>
            <person name="Harris S.S."/>
        </authorList>
    </citation>
    <scope>NUCLEOTIDE SEQUENCE</scope>
    <source>
        <strain evidence="1">JF 03-4F</strain>
    </source>
</reference>
<keyword evidence="2" id="KW-1185">Reference proteome</keyword>
<evidence type="ECO:0000313" key="2">
    <source>
        <dbReference type="Proteomes" id="UP001203852"/>
    </source>
</evidence>
<sequence>MILLASPCRLYLTMVTCFSSHCSQTKGVSPSLVCPGVSSILVTSNGGTSRFAGQAAVFKGYGIAECCQPACGGRCVAGDMKVRPCAMPEVSNVQSCRLWPLRPSCVRFLIYSSCRAESVTAIDPSIALVVCISGHRCGNGLFSAQSIGKYFLLKISAADRLAVFNT</sequence>
<name>A0AAN6IAF2_9EURO</name>
<organism evidence="1 2">
    <name type="scientific">Exophiala viscosa</name>
    <dbReference type="NCBI Taxonomy" id="2486360"/>
    <lineage>
        <taxon>Eukaryota</taxon>
        <taxon>Fungi</taxon>
        <taxon>Dikarya</taxon>
        <taxon>Ascomycota</taxon>
        <taxon>Pezizomycotina</taxon>
        <taxon>Eurotiomycetes</taxon>
        <taxon>Chaetothyriomycetidae</taxon>
        <taxon>Chaetothyriales</taxon>
        <taxon>Herpotrichiellaceae</taxon>
        <taxon>Exophiala</taxon>
    </lineage>
</organism>